<name>A0A1F7U4X0_9BACT</name>
<accession>A0A1F7U4X0</accession>
<sequence>MTNPARQPAPNHPPGSFVEVYRIGRGTEKTLLARCVLQQDGTARCVGDANFIRELTTGITLAYPTPRSFLPADGLAFLQALQSAYQSAYINATDIQPPSAGEQAASTGTVSSNR</sequence>
<gene>
    <name evidence="1" type="ORF">A3D72_03005</name>
</gene>
<dbReference type="STRING" id="1802391.A3D72_03005"/>
<proteinExistence type="predicted"/>
<dbReference type="AlphaFoldDB" id="A0A1F7U4X0"/>
<dbReference type="EMBL" id="MGDZ01000046">
    <property type="protein sequence ID" value="OGL72888.1"/>
    <property type="molecule type" value="Genomic_DNA"/>
</dbReference>
<evidence type="ECO:0000313" key="1">
    <source>
        <dbReference type="EMBL" id="OGL72888.1"/>
    </source>
</evidence>
<reference evidence="1 2" key="1">
    <citation type="journal article" date="2016" name="Nat. Commun.">
        <title>Thousands of microbial genomes shed light on interconnected biogeochemical processes in an aquifer system.</title>
        <authorList>
            <person name="Anantharaman K."/>
            <person name="Brown C.T."/>
            <person name="Hug L.A."/>
            <person name="Sharon I."/>
            <person name="Castelle C.J."/>
            <person name="Probst A.J."/>
            <person name="Thomas B.C."/>
            <person name="Singh A."/>
            <person name="Wilkins M.J."/>
            <person name="Karaoz U."/>
            <person name="Brodie E.L."/>
            <person name="Williams K.H."/>
            <person name="Hubbard S.S."/>
            <person name="Banfield J.F."/>
        </authorList>
    </citation>
    <scope>NUCLEOTIDE SEQUENCE [LARGE SCALE GENOMIC DNA]</scope>
</reference>
<dbReference type="Proteomes" id="UP000176303">
    <property type="component" value="Unassembled WGS sequence"/>
</dbReference>
<comment type="caution">
    <text evidence="1">The sequence shown here is derived from an EMBL/GenBank/DDBJ whole genome shotgun (WGS) entry which is preliminary data.</text>
</comment>
<evidence type="ECO:0000313" key="2">
    <source>
        <dbReference type="Proteomes" id="UP000176303"/>
    </source>
</evidence>
<organism evidence="1 2">
    <name type="scientific">Candidatus Uhrbacteria bacterium RIFCSPHIGHO2_02_FULL_57_19</name>
    <dbReference type="NCBI Taxonomy" id="1802391"/>
    <lineage>
        <taxon>Bacteria</taxon>
        <taxon>Candidatus Uhriibacteriota</taxon>
    </lineage>
</organism>
<protein>
    <submittedName>
        <fullName evidence="1">Uncharacterized protein</fullName>
    </submittedName>
</protein>